<evidence type="ECO:0000313" key="11">
    <source>
        <dbReference type="Proteomes" id="UP000595564"/>
    </source>
</evidence>
<keyword evidence="3" id="KW-0813">Transport</keyword>
<dbReference type="Pfam" id="PF16916">
    <property type="entry name" value="ZT_dimer"/>
    <property type="match status" value="1"/>
</dbReference>
<evidence type="ECO:0000256" key="5">
    <source>
        <dbReference type="ARBA" id="ARBA00022989"/>
    </source>
</evidence>
<comment type="subcellular location">
    <subcellularLocation>
        <location evidence="1">Membrane</location>
        <topology evidence="1">Multi-pass membrane protein</topology>
    </subcellularLocation>
</comment>
<dbReference type="FunFam" id="1.20.1510.10:FF:000006">
    <property type="entry name" value="Divalent cation efflux transporter"/>
    <property type="match status" value="1"/>
</dbReference>
<evidence type="ECO:0000259" key="9">
    <source>
        <dbReference type="Pfam" id="PF16916"/>
    </source>
</evidence>
<evidence type="ECO:0000256" key="2">
    <source>
        <dbReference type="ARBA" id="ARBA00008114"/>
    </source>
</evidence>
<accession>A0A7R6SXK8</accession>
<dbReference type="Gene3D" id="1.20.1510.10">
    <property type="entry name" value="Cation efflux protein transmembrane domain"/>
    <property type="match status" value="1"/>
</dbReference>
<dbReference type="SUPFAM" id="SSF160240">
    <property type="entry name" value="Cation efflux protein cytoplasmic domain-like"/>
    <property type="match status" value="1"/>
</dbReference>
<evidence type="ECO:0000256" key="7">
    <source>
        <dbReference type="SAM" id="Phobius"/>
    </source>
</evidence>
<keyword evidence="5 7" id="KW-1133">Transmembrane helix</keyword>
<gene>
    <name evidence="10" type="ORF">TTHT_0283</name>
</gene>
<sequence length="381" mass="42820">MNGFFEFLLKIFKIKENERKKIGYFEGFFSIFVNIVISVVKLFYGITLNSVSLIADAAHSISDVLSSIVVIIGFKLSDKPADKEHPFGHGRIDLIATVIISTMLLIVGFEFLKDAIVKIKNPSIVSSTNIEILIIASTILLKELLAQFSFFLGKKINSPSLIAEGHHHRSDALSTVIVIISLIGSNYGYKWIDGAAGLIVALFIMHTAIDLLKDAANPLIGSAPDREMVEEIKQIAMSYPEVIDVHDIVVHQFGEKWHISLHIEIPHTMNILEAHTLADNIERRIQSKYKGMTVVHIDPVNSDHPRYSEVKQFIKKLANKYPELKTAHDIRIVGDKDTFNILFDINLEETRENYEKLKEIRKVIAKKFNAGVVVNVDPPLS</sequence>
<evidence type="ECO:0000259" key="8">
    <source>
        <dbReference type="Pfam" id="PF01545"/>
    </source>
</evidence>
<dbReference type="SUPFAM" id="SSF161111">
    <property type="entry name" value="Cation efflux protein transmembrane domain-like"/>
    <property type="match status" value="1"/>
</dbReference>
<dbReference type="PANTHER" id="PTHR43840">
    <property type="entry name" value="MITOCHONDRIAL METAL TRANSPORTER 1-RELATED"/>
    <property type="match status" value="1"/>
</dbReference>
<feature type="transmembrane region" description="Helical" evidence="7">
    <location>
        <begin position="195"/>
        <end position="212"/>
    </location>
</feature>
<keyword evidence="4 7" id="KW-0812">Transmembrane</keyword>
<protein>
    <recommendedName>
        <fullName evidence="12">Cation diffusion facilitator family transporter</fullName>
    </recommendedName>
</protein>
<organism evidence="10 11">
    <name type="scientific">Thermotomaculum hydrothermale</name>
    <dbReference type="NCBI Taxonomy" id="981385"/>
    <lineage>
        <taxon>Bacteria</taxon>
        <taxon>Pseudomonadati</taxon>
        <taxon>Acidobacteriota</taxon>
        <taxon>Holophagae</taxon>
        <taxon>Thermotomaculales</taxon>
        <taxon>Thermotomaculaceae</taxon>
        <taxon>Thermotomaculum</taxon>
    </lineage>
</organism>
<dbReference type="InterPro" id="IPR036837">
    <property type="entry name" value="Cation_efflux_CTD_sf"/>
</dbReference>
<dbReference type="KEGG" id="thyd:TTHT_0283"/>
<dbReference type="GO" id="GO:0008324">
    <property type="term" value="F:monoatomic cation transmembrane transporter activity"/>
    <property type="evidence" value="ECO:0007669"/>
    <property type="project" value="InterPro"/>
</dbReference>
<dbReference type="RefSeq" id="WP_201328238.1">
    <property type="nucleotide sequence ID" value="NZ_AP017470.1"/>
</dbReference>
<feature type="domain" description="Cation efflux protein cytoplasmic" evidence="9">
    <location>
        <begin position="224"/>
        <end position="299"/>
    </location>
</feature>
<dbReference type="Pfam" id="PF01545">
    <property type="entry name" value="Cation_efflux"/>
    <property type="match status" value="1"/>
</dbReference>
<reference evidence="10 11" key="1">
    <citation type="journal article" date="2012" name="Extremophiles">
        <title>Thermotomaculum hydrothermale gen. nov., sp. nov., a novel heterotrophic thermophile within the phylum Acidobacteria from a deep-sea hydrothermal vent chimney in the Southern Okinawa Trough.</title>
        <authorList>
            <person name="Izumi H."/>
            <person name="Nunoura T."/>
            <person name="Miyazaki M."/>
            <person name="Mino S."/>
            <person name="Toki T."/>
            <person name="Takai K."/>
            <person name="Sako Y."/>
            <person name="Sawabe T."/>
            <person name="Nakagawa S."/>
        </authorList>
    </citation>
    <scope>NUCLEOTIDE SEQUENCE [LARGE SCALE GENOMIC DNA]</scope>
    <source>
        <strain evidence="10 11">AC55</strain>
    </source>
</reference>
<dbReference type="GO" id="GO:0016020">
    <property type="term" value="C:membrane"/>
    <property type="evidence" value="ECO:0007669"/>
    <property type="project" value="UniProtKB-SubCell"/>
</dbReference>
<evidence type="ECO:0008006" key="12">
    <source>
        <dbReference type="Google" id="ProtNLM"/>
    </source>
</evidence>
<dbReference type="EMBL" id="AP017470">
    <property type="protein sequence ID" value="BBB31904.1"/>
    <property type="molecule type" value="Genomic_DNA"/>
</dbReference>
<comment type="similarity">
    <text evidence="2">Belongs to the cation diffusion facilitator (CDF) transporter (TC 2.A.4) family.</text>
</comment>
<feature type="domain" description="Cation efflux protein transmembrane" evidence="8">
    <location>
        <begin position="28"/>
        <end position="217"/>
    </location>
</feature>
<evidence type="ECO:0000256" key="3">
    <source>
        <dbReference type="ARBA" id="ARBA00022448"/>
    </source>
</evidence>
<dbReference type="InterPro" id="IPR027469">
    <property type="entry name" value="Cation_efflux_TMD_sf"/>
</dbReference>
<evidence type="ECO:0000313" key="10">
    <source>
        <dbReference type="EMBL" id="BBB31904.1"/>
    </source>
</evidence>
<name>A0A7R6SXK8_9BACT</name>
<dbReference type="InterPro" id="IPR027470">
    <property type="entry name" value="Cation_efflux_CTD"/>
</dbReference>
<dbReference type="InterPro" id="IPR050291">
    <property type="entry name" value="CDF_Transporter"/>
</dbReference>
<proteinExistence type="inferred from homology"/>
<dbReference type="Gene3D" id="3.30.70.1350">
    <property type="entry name" value="Cation efflux protein, cytoplasmic domain"/>
    <property type="match status" value="1"/>
</dbReference>
<dbReference type="InterPro" id="IPR058533">
    <property type="entry name" value="Cation_efflux_TM"/>
</dbReference>
<evidence type="ECO:0000256" key="4">
    <source>
        <dbReference type="ARBA" id="ARBA00022692"/>
    </source>
</evidence>
<dbReference type="NCBIfam" id="TIGR01297">
    <property type="entry name" value="CDF"/>
    <property type="match status" value="1"/>
</dbReference>
<keyword evidence="11" id="KW-1185">Reference proteome</keyword>
<evidence type="ECO:0000256" key="6">
    <source>
        <dbReference type="ARBA" id="ARBA00023136"/>
    </source>
</evidence>
<feature type="transmembrane region" description="Helical" evidence="7">
    <location>
        <begin position="22"/>
        <end position="44"/>
    </location>
</feature>
<dbReference type="AlphaFoldDB" id="A0A7R6SXK8"/>
<dbReference type="InterPro" id="IPR002524">
    <property type="entry name" value="Cation_efflux"/>
</dbReference>
<dbReference type="PANTHER" id="PTHR43840:SF15">
    <property type="entry name" value="MITOCHONDRIAL METAL TRANSPORTER 1-RELATED"/>
    <property type="match status" value="1"/>
</dbReference>
<keyword evidence="6 7" id="KW-0472">Membrane</keyword>
<dbReference type="Proteomes" id="UP000595564">
    <property type="component" value="Chromosome"/>
</dbReference>
<feature type="transmembrane region" description="Helical" evidence="7">
    <location>
        <begin position="94"/>
        <end position="112"/>
    </location>
</feature>
<evidence type="ECO:0000256" key="1">
    <source>
        <dbReference type="ARBA" id="ARBA00004141"/>
    </source>
</evidence>